<dbReference type="KEGG" id="pcot:PCOAH_00012860"/>
<dbReference type="RefSeq" id="XP_019913903.1">
    <property type="nucleotide sequence ID" value="XM_020058095.1"/>
</dbReference>
<feature type="region of interest" description="Disordered" evidence="1">
    <location>
        <begin position="271"/>
        <end position="355"/>
    </location>
</feature>
<feature type="compositionally biased region" description="Basic and acidic residues" evidence="1">
    <location>
        <begin position="211"/>
        <end position="225"/>
    </location>
</feature>
<evidence type="ECO:0000313" key="3">
    <source>
        <dbReference type="EMBL" id="ANQ07208.1"/>
    </source>
</evidence>
<name>A0A1B1DWS1_9APIC</name>
<dbReference type="Proteomes" id="UP000092716">
    <property type="component" value="Chromosome 6"/>
</dbReference>
<gene>
    <name evidence="3" type="ORF">PCOAH_00012860</name>
</gene>
<evidence type="ECO:0008006" key="5">
    <source>
        <dbReference type="Google" id="ProtNLM"/>
    </source>
</evidence>
<keyword evidence="2" id="KW-0472">Membrane</keyword>
<sequence>MLKEGGGHAMSRVLSGQLEGKLSAYSEVKGYADTIASACYFLSKVGNNNPTDNTPCYFFYYWLGKILFDKLTGSQVPDLMNIIYTAWKRSNLGISCIIKNIHDTDKSVFEQNKKKFDLSQDYHPKQDQLKNYYELCDSGYKQIAGRGTAPTVPNNVQQQCKSDNGGSYCKKFRTKYSSSCNLGDSSKLTCTIVEKPQIETHMKNQNLQEGAESHNDGTPQHRDSEVEIPPSTPTATIAVPSAIATLGIGIPTVLFFLYKYDLLPSGIINMFFGNNSSNRNRRGKRRSTGRNFDRLTEYTTEGSSTIEGSSTTDYSTASELDVQSTRAGTTNTTNNNNTPPGHHHRKNKNIRYQRM</sequence>
<dbReference type="OrthoDB" id="389469at2759"/>
<feature type="compositionally biased region" description="Polar residues" evidence="1">
    <location>
        <begin position="313"/>
        <end position="328"/>
    </location>
</feature>
<dbReference type="EMBL" id="CP016244">
    <property type="protein sequence ID" value="ANQ07208.1"/>
    <property type="molecule type" value="Genomic_DNA"/>
</dbReference>
<dbReference type="AlphaFoldDB" id="A0A1B1DWS1"/>
<keyword evidence="2" id="KW-0812">Transmembrane</keyword>
<evidence type="ECO:0000256" key="2">
    <source>
        <dbReference type="SAM" id="Phobius"/>
    </source>
</evidence>
<feature type="region of interest" description="Disordered" evidence="1">
    <location>
        <begin position="209"/>
        <end position="233"/>
    </location>
</feature>
<evidence type="ECO:0000313" key="4">
    <source>
        <dbReference type="Proteomes" id="UP000092716"/>
    </source>
</evidence>
<organism evidence="3 4">
    <name type="scientific">Plasmodium coatneyi</name>
    <dbReference type="NCBI Taxonomy" id="208452"/>
    <lineage>
        <taxon>Eukaryota</taxon>
        <taxon>Sar</taxon>
        <taxon>Alveolata</taxon>
        <taxon>Apicomplexa</taxon>
        <taxon>Aconoidasida</taxon>
        <taxon>Haemosporida</taxon>
        <taxon>Plasmodiidae</taxon>
        <taxon>Plasmodium</taxon>
    </lineage>
</organism>
<feature type="compositionally biased region" description="Basic residues" evidence="1">
    <location>
        <begin position="341"/>
        <end position="355"/>
    </location>
</feature>
<feature type="compositionally biased region" description="Low complexity" evidence="1">
    <location>
        <begin position="297"/>
        <end position="312"/>
    </location>
</feature>
<feature type="compositionally biased region" description="Basic residues" evidence="1">
    <location>
        <begin position="279"/>
        <end position="288"/>
    </location>
</feature>
<dbReference type="GeneID" id="30908012"/>
<feature type="compositionally biased region" description="Low complexity" evidence="1">
    <location>
        <begin position="329"/>
        <end position="338"/>
    </location>
</feature>
<evidence type="ECO:0000256" key="1">
    <source>
        <dbReference type="SAM" id="MobiDB-lite"/>
    </source>
</evidence>
<dbReference type="VEuPathDB" id="PlasmoDB:PCOAH_00012860"/>
<keyword evidence="2" id="KW-1133">Transmembrane helix</keyword>
<keyword evidence="4" id="KW-1185">Reference proteome</keyword>
<protein>
    <recommendedName>
        <fullName evidence="5">KIR protein</fullName>
    </recommendedName>
</protein>
<accession>A0A1B1DWS1</accession>
<reference evidence="4" key="1">
    <citation type="submission" date="2016-06" db="EMBL/GenBank/DDBJ databases">
        <title>First high quality genome sequence of Plasmodium coatneyi using continuous long reads from single molecule, real-time sequencing.</title>
        <authorList>
            <person name="Chien J.-T."/>
            <person name="Pakala S.B."/>
            <person name="Geraldo J.A."/>
            <person name="Lapp S.A."/>
            <person name="Barnwell J.W."/>
            <person name="Kissinger J.C."/>
            <person name="Galinski M.R."/>
            <person name="Humphrey J.C."/>
        </authorList>
    </citation>
    <scope>NUCLEOTIDE SEQUENCE [LARGE SCALE GENOMIC DNA]</scope>
    <source>
        <strain evidence="4">Hackeri</strain>
    </source>
</reference>
<feature type="transmembrane region" description="Helical" evidence="2">
    <location>
        <begin position="237"/>
        <end position="258"/>
    </location>
</feature>
<proteinExistence type="predicted"/>